<dbReference type="InterPro" id="IPR008948">
    <property type="entry name" value="L-Aspartase-like"/>
</dbReference>
<name>A0A193GGF8_9BORD</name>
<dbReference type="STRING" id="463014.BAU07_15810"/>
<dbReference type="SUPFAM" id="SSF48557">
    <property type="entry name" value="L-aspartase-like"/>
    <property type="match status" value="1"/>
</dbReference>
<dbReference type="Proteomes" id="UP000091926">
    <property type="component" value="Chromosome"/>
</dbReference>
<dbReference type="GO" id="GO:0016829">
    <property type="term" value="F:lyase activity"/>
    <property type="evidence" value="ECO:0007669"/>
    <property type="project" value="UniProtKB-ARBA"/>
</dbReference>
<evidence type="ECO:0000259" key="2">
    <source>
        <dbReference type="SMART" id="SM00998"/>
    </source>
</evidence>
<dbReference type="PROSITE" id="PS00163">
    <property type="entry name" value="FUMARATE_LYASES"/>
    <property type="match status" value="1"/>
</dbReference>
<dbReference type="InterPro" id="IPR019468">
    <property type="entry name" value="AdenyloSucc_lyase_C"/>
</dbReference>
<dbReference type="Gene3D" id="1.20.200.10">
    <property type="entry name" value="Fumarase/aspartase (Central domain)"/>
    <property type="match status" value="1"/>
</dbReference>
<comment type="similarity">
    <text evidence="1">Belongs to the class-II fumarase/aspartase family.</text>
</comment>
<dbReference type="AlphaFoldDB" id="A0A193GGF8"/>
<proteinExistence type="inferred from homology"/>
<dbReference type="Gene3D" id="1.10.40.30">
    <property type="entry name" value="Fumarase/aspartase (C-terminal domain)"/>
    <property type="match status" value="1"/>
</dbReference>
<evidence type="ECO:0000256" key="1">
    <source>
        <dbReference type="ARBA" id="ARBA00034772"/>
    </source>
</evidence>
<dbReference type="InterPro" id="IPR000362">
    <property type="entry name" value="Fumarate_lyase_fam"/>
</dbReference>
<dbReference type="InterPro" id="IPR020557">
    <property type="entry name" value="Fumarate_lyase_CS"/>
</dbReference>
<feature type="domain" description="Adenylosuccinate lyase C-terminal" evidence="2">
    <location>
        <begin position="356"/>
        <end position="435"/>
    </location>
</feature>
<sequence length="456" mass="48533">MFSTDAMRDLWTDAAVYAAMLRFEAALAHAQAQCGLIPPATAQHIARVCADPAPFDWSALSSDARKAGTAAIPFIKALKQQIAHGAPEYAPFAHYGSTSQDVCETALILQSQLALRRVYGQLRELGDALRHLVVTHRRTEMLARTLMQPAAPISFGWKAAGWLDALDRCAGALRDAGEAGRVIQFGGSNGARAALGAPGGDVAAAVAHALGLRTTPIAWHGARDRLARLGNELALCCAMLGKLGRDISLMMQSEVAEAFEPTSAGRGGSSAMPHKRNPMACMHMLDAALRAPPLALSLVSDMGAEHERGLGSWPNALPLLADLFMLLDNALSMAVETIQGLRVSPEAMRANLARQCGVVHSESVGLLLGRELGAAAGQRIVDALCRQALEQGVELRELLLRHPEVEGRIPRIEIEQACSVARCLDAADAQCEPVLAAWAQRRAELHAACLLDDQAS</sequence>
<accession>A0A193GGF8</accession>
<keyword evidence="4" id="KW-1185">Reference proteome</keyword>
<organism evidence="3 4">
    <name type="scientific">Bordetella flabilis</name>
    <dbReference type="NCBI Taxonomy" id="463014"/>
    <lineage>
        <taxon>Bacteria</taxon>
        <taxon>Pseudomonadati</taxon>
        <taxon>Pseudomonadota</taxon>
        <taxon>Betaproteobacteria</taxon>
        <taxon>Burkholderiales</taxon>
        <taxon>Alcaligenaceae</taxon>
        <taxon>Bordetella</taxon>
    </lineage>
</organism>
<protein>
    <recommendedName>
        <fullName evidence="2">Adenylosuccinate lyase C-terminal domain-containing protein</fullName>
    </recommendedName>
</protein>
<evidence type="ECO:0000313" key="4">
    <source>
        <dbReference type="Proteomes" id="UP000091926"/>
    </source>
</evidence>
<reference evidence="3 4" key="1">
    <citation type="submission" date="2016-06" db="EMBL/GenBank/DDBJ databases">
        <title>Complete genome sequences of Bordetella bronchialis and Bordetella flabilis.</title>
        <authorList>
            <person name="LiPuma J.J."/>
            <person name="Spilker T."/>
        </authorList>
    </citation>
    <scope>NUCLEOTIDE SEQUENCE [LARGE SCALE GENOMIC DNA]</scope>
    <source>
        <strain evidence="3 4">AU10664</strain>
    </source>
</reference>
<dbReference type="PANTHER" id="PTHR43172">
    <property type="entry name" value="ADENYLOSUCCINATE LYASE"/>
    <property type="match status" value="1"/>
</dbReference>
<dbReference type="EMBL" id="CP016172">
    <property type="protein sequence ID" value="ANN78379.1"/>
    <property type="molecule type" value="Genomic_DNA"/>
</dbReference>
<dbReference type="Pfam" id="PF00206">
    <property type="entry name" value="Lyase_1"/>
    <property type="match status" value="1"/>
</dbReference>
<gene>
    <name evidence="3" type="ORF">BAU07_15810</name>
</gene>
<dbReference type="PANTHER" id="PTHR43172:SF2">
    <property type="entry name" value="ADENYLOSUCCINATE LYASE C-TERMINAL DOMAIN-CONTAINING PROTEIN"/>
    <property type="match status" value="1"/>
</dbReference>
<dbReference type="PRINTS" id="PR00149">
    <property type="entry name" value="FUMRATELYASE"/>
</dbReference>
<evidence type="ECO:0000313" key="3">
    <source>
        <dbReference type="EMBL" id="ANN78379.1"/>
    </source>
</evidence>
<dbReference type="KEGG" id="bfz:BAU07_15810"/>
<dbReference type="InterPro" id="IPR022761">
    <property type="entry name" value="Fumarate_lyase_N"/>
</dbReference>
<dbReference type="SMART" id="SM00998">
    <property type="entry name" value="ADSL_C"/>
    <property type="match status" value="1"/>
</dbReference>
<dbReference type="CDD" id="cd01597">
    <property type="entry name" value="pCLME"/>
    <property type="match status" value="1"/>
</dbReference>